<dbReference type="Gene3D" id="2.60.120.260">
    <property type="entry name" value="Galactose-binding domain-like"/>
    <property type="match status" value="2"/>
</dbReference>
<dbReference type="EnsemblMetazoa" id="Aqu2.1.37569_001">
    <property type="protein sequence ID" value="Aqu2.1.37569_001"/>
    <property type="gene ID" value="Aqu2.1.37569"/>
</dbReference>
<name>A0A1X7VCU5_AMPQE</name>
<evidence type="ECO:0000256" key="1">
    <source>
        <dbReference type="ARBA" id="ARBA00009809"/>
    </source>
</evidence>
<dbReference type="InterPro" id="IPR048913">
    <property type="entry name" value="BetaGal_gal-bd"/>
</dbReference>
<evidence type="ECO:0000313" key="13">
    <source>
        <dbReference type="Proteomes" id="UP000007879"/>
    </source>
</evidence>
<organism evidence="12">
    <name type="scientific">Amphimedon queenslandica</name>
    <name type="common">Sponge</name>
    <dbReference type="NCBI Taxonomy" id="400682"/>
    <lineage>
        <taxon>Eukaryota</taxon>
        <taxon>Metazoa</taxon>
        <taxon>Porifera</taxon>
        <taxon>Demospongiae</taxon>
        <taxon>Heteroscleromorpha</taxon>
        <taxon>Haplosclerida</taxon>
        <taxon>Niphatidae</taxon>
        <taxon>Amphimedon</taxon>
    </lineage>
</organism>
<dbReference type="OrthoDB" id="1657402at2759"/>
<dbReference type="InterPro" id="IPR017853">
    <property type="entry name" value="GH"/>
</dbReference>
<dbReference type="STRING" id="400682.A0A1X7VCU5"/>
<dbReference type="InterPro" id="IPR008979">
    <property type="entry name" value="Galactose-bd-like_sf"/>
</dbReference>
<dbReference type="KEGG" id="aqu:100634556"/>
<sequence length="653" mass="72938">MSCKMAAAVLFSRLHCKVFLLLFLCSGASLFIGVDSRSFTIDYDSNSFSKDGQPFRYISGSMHYSRVPSYYWRDRLSKMYYAGLNAVQTYVPWNFHEPFPGVYNFEGDHDLVGFLKTAQDVGLLVILRAGPYICGEWEMGGFPSWTLRNQPPPTLRSSDPSYLSLVDAWMGKLLPLVKPLLYENGGPIITVQVENEYGSFYTCDQKYMNHLESTFRQYLGPNVVLFTTDGAGDGYLKCGTIPSLYATVDFGATDNPEGYFAFQRKYEPKGPLVNSEFYTGWLDHWGQAHQTRNGDQIASSLDKILALNASVNMYMFEGGTNFGFWNGANCGGQSYQPQPTSYDYDAPLNERGEMTDKFGLLRSVIKKYHPVPSIPPIESDVSVYGDKSGHIYYDEYADLFESLKVLGTKQTTADRPLTFEDMEQDFGFILYTPVDDITLSSSDQVTLTIDELHDRATIYWNRQLVGTLLRSAGLTKNMSVSFNATSSKGSLAILVENMGRVNYGSYIADKKGILNGVYLNGVEVLHWTTTSLPLNNTNELQFTQVGSTTPPTSAVFYKASFTIDGSTLNDTYLLTDQWTKGVAIVNDFNLGRYWPVKGPQKTLYVPASVLKKGTNGVVLFEVDSAPNKGSTQFVDKPDLGLSVTRAFEAEVRW</sequence>
<accession>A0A1X7VCU5</accession>
<dbReference type="PIRSF" id="PIRSF006336">
    <property type="entry name" value="B-gal"/>
    <property type="match status" value="1"/>
</dbReference>
<protein>
    <recommendedName>
        <fullName evidence="7">Beta-galactosidase</fullName>
        <ecNumber evidence="7">3.2.1.23</ecNumber>
    </recommendedName>
</protein>
<dbReference type="GO" id="GO:0005975">
    <property type="term" value="P:carbohydrate metabolic process"/>
    <property type="evidence" value="ECO:0007669"/>
    <property type="project" value="InterPro"/>
</dbReference>
<reference evidence="13" key="1">
    <citation type="journal article" date="2010" name="Nature">
        <title>The Amphimedon queenslandica genome and the evolution of animal complexity.</title>
        <authorList>
            <person name="Srivastava M."/>
            <person name="Simakov O."/>
            <person name="Chapman J."/>
            <person name="Fahey B."/>
            <person name="Gauthier M.E."/>
            <person name="Mitros T."/>
            <person name="Richards G.S."/>
            <person name="Conaco C."/>
            <person name="Dacre M."/>
            <person name="Hellsten U."/>
            <person name="Larroux C."/>
            <person name="Putnam N.H."/>
            <person name="Stanke M."/>
            <person name="Adamska M."/>
            <person name="Darling A."/>
            <person name="Degnan S.M."/>
            <person name="Oakley T.H."/>
            <person name="Plachetzki D.C."/>
            <person name="Zhai Y."/>
            <person name="Adamski M."/>
            <person name="Calcino A."/>
            <person name="Cummins S.F."/>
            <person name="Goodstein D.M."/>
            <person name="Harris C."/>
            <person name="Jackson D.J."/>
            <person name="Leys S.P."/>
            <person name="Shu S."/>
            <person name="Woodcroft B.J."/>
            <person name="Vervoort M."/>
            <person name="Kosik K.S."/>
            <person name="Manning G."/>
            <person name="Degnan B.M."/>
            <person name="Rokhsar D.S."/>
        </authorList>
    </citation>
    <scope>NUCLEOTIDE SEQUENCE [LARGE SCALE GENOMIC DNA]</scope>
</reference>
<dbReference type="FunFam" id="3.20.20.80:FF:000017">
    <property type="entry name" value="Beta-galactosidase"/>
    <property type="match status" value="1"/>
</dbReference>
<dbReference type="GO" id="GO:0004565">
    <property type="term" value="F:beta-galactosidase activity"/>
    <property type="evidence" value="ECO:0007669"/>
    <property type="project" value="UniProtKB-EC"/>
</dbReference>
<dbReference type="InterPro" id="IPR048912">
    <property type="entry name" value="BetaGal1-like_ABD1"/>
</dbReference>
<evidence type="ECO:0000256" key="3">
    <source>
        <dbReference type="ARBA" id="ARBA00022801"/>
    </source>
</evidence>
<dbReference type="Pfam" id="PF21467">
    <property type="entry name" value="BetaGal_gal-bd"/>
    <property type="match status" value="1"/>
</dbReference>
<evidence type="ECO:0000259" key="10">
    <source>
        <dbReference type="Pfam" id="PF21317"/>
    </source>
</evidence>
<evidence type="ECO:0000256" key="8">
    <source>
        <dbReference type="RuleBase" id="RU003679"/>
    </source>
</evidence>
<dbReference type="PANTHER" id="PTHR23421">
    <property type="entry name" value="BETA-GALACTOSIDASE RELATED"/>
    <property type="match status" value="1"/>
</dbReference>
<evidence type="ECO:0000256" key="7">
    <source>
        <dbReference type="RuleBase" id="RU000675"/>
    </source>
</evidence>
<dbReference type="AlphaFoldDB" id="A0A1X7VCU5"/>
<evidence type="ECO:0000256" key="5">
    <source>
        <dbReference type="ARBA" id="ARBA00023295"/>
    </source>
</evidence>
<dbReference type="InterPro" id="IPR031330">
    <property type="entry name" value="Gly_Hdrlase_35_cat"/>
</dbReference>
<dbReference type="PRINTS" id="PR00742">
    <property type="entry name" value="GLHYDRLASE35"/>
</dbReference>
<evidence type="ECO:0000256" key="4">
    <source>
        <dbReference type="ARBA" id="ARBA00023180"/>
    </source>
</evidence>
<dbReference type="Gene3D" id="3.20.20.80">
    <property type="entry name" value="Glycosidases"/>
    <property type="match status" value="1"/>
</dbReference>
<dbReference type="SUPFAM" id="SSF51445">
    <property type="entry name" value="(Trans)glycosidases"/>
    <property type="match status" value="1"/>
</dbReference>
<evidence type="ECO:0000256" key="2">
    <source>
        <dbReference type="ARBA" id="ARBA00022729"/>
    </source>
</evidence>
<comment type="catalytic activity">
    <reaction evidence="7">
        <text>Hydrolysis of terminal non-reducing beta-D-galactose residues in beta-D-galactosides.</text>
        <dbReference type="EC" id="3.2.1.23"/>
    </reaction>
</comment>
<gene>
    <name evidence="12" type="primary">100634556</name>
</gene>
<feature type="domain" description="Glycoside hydrolase 35 catalytic" evidence="9">
    <location>
        <begin position="47"/>
        <end position="367"/>
    </location>
</feature>
<keyword evidence="3 7" id="KW-0378">Hydrolase</keyword>
<feature type="active site" description="Nucleophile" evidence="6">
    <location>
        <position position="276"/>
    </location>
</feature>
<dbReference type="Pfam" id="PF01301">
    <property type="entry name" value="Glyco_hydro_35"/>
    <property type="match status" value="1"/>
</dbReference>
<dbReference type="eggNOG" id="KOG0496">
    <property type="taxonomic scope" value="Eukaryota"/>
</dbReference>
<dbReference type="EnsemblMetazoa" id="XM_011404262.2">
    <property type="protein sequence ID" value="XP_011402564.2"/>
    <property type="gene ID" value="LOC100634556"/>
</dbReference>
<dbReference type="Pfam" id="PF21317">
    <property type="entry name" value="BetaGal_ABD_1"/>
    <property type="match status" value="1"/>
</dbReference>
<feature type="domain" description="Beta-galactosidase galactose-binding" evidence="11">
    <location>
        <begin position="555"/>
        <end position="615"/>
    </location>
</feature>
<dbReference type="PROSITE" id="PS01182">
    <property type="entry name" value="GLYCOSYL_HYDROL_F35"/>
    <property type="match status" value="1"/>
</dbReference>
<dbReference type="EC" id="3.2.1.23" evidence="7"/>
<keyword evidence="13" id="KW-1185">Reference proteome</keyword>
<comment type="similarity">
    <text evidence="1 8">Belongs to the glycosyl hydrolase 35 family.</text>
</comment>
<dbReference type="InParanoid" id="A0A1X7VCU5"/>
<evidence type="ECO:0000313" key="12">
    <source>
        <dbReference type="EnsemblMetazoa" id="Aqu2.1.37569_001"/>
    </source>
</evidence>
<reference evidence="12" key="2">
    <citation type="submission" date="2017-05" db="UniProtKB">
        <authorList>
            <consortium name="EnsemblMetazoa"/>
        </authorList>
    </citation>
    <scope>IDENTIFICATION</scope>
</reference>
<keyword evidence="4" id="KW-0325">Glycoprotein</keyword>
<dbReference type="InterPro" id="IPR026283">
    <property type="entry name" value="B-gal_1-like"/>
</dbReference>
<evidence type="ECO:0000259" key="11">
    <source>
        <dbReference type="Pfam" id="PF21467"/>
    </source>
</evidence>
<dbReference type="SUPFAM" id="SSF49785">
    <property type="entry name" value="Galactose-binding domain-like"/>
    <property type="match status" value="1"/>
</dbReference>
<feature type="active site" description="Proton donor" evidence="6">
    <location>
        <position position="196"/>
    </location>
</feature>
<feature type="domain" description="Beta-galactosidase 1-like first all-beta" evidence="10">
    <location>
        <begin position="416"/>
        <end position="532"/>
    </location>
</feature>
<evidence type="ECO:0000256" key="6">
    <source>
        <dbReference type="PIRSR" id="PIRSR006336-1"/>
    </source>
</evidence>
<dbReference type="InterPro" id="IPR019801">
    <property type="entry name" value="Glyco_hydro_35_CS"/>
</dbReference>
<keyword evidence="5 7" id="KW-0326">Glycosidase</keyword>
<proteinExistence type="inferred from homology"/>
<dbReference type="InterPro" id="IPR001944">
    <property type="entry name" value="Glycoside_Hdrlase_35"/>
</dbReference>
<keyword evidence="2" id="KW-0732">Signal</keyword>
<evidence type="ECO:0000259" key="9">
    <source>
        <dbReference type="Pfam" id="PF01301"/>
    </source>
</evidence>
<dbReference type="Proteomes" id="UP000007879">
    <property type="component" value="Unassembled WGS sequence"/>
</dbReference>